<dbReference type="OrthoDB" id="10254376at2759"/>
<protein>
    <submittedName>
        <fullName evidence="1">Uncharacterized protein</fullName>
    </submittedName>
</protein>
<evidence type="ECO:0000313" key="1">
    <source>
        <dbReference type="EMBL" id="TNJ30396.1"/>
    </source>
</evidence>
<dbReference type="EMBL" id="VDLU01000001">
    <property type="protein sequence ID" value="TNJ30396.1"/>
    <property type="molecule type" value="Genomic_DNA"/>
</dbReference>
<organism evidence="1 2">
    <name type="scientific">Giardia muris</name>
    <dbReference type="NCBI Taxonomy" id="5742"/>
    <lineage>
        <taxon>Eukaryota</taxon>
        <taxon>Metamonada</taxon>
        <taxon>Diplomonadida</taxon>
        <taxon>Hexamitidae</taxon>
        <taxon>Giardiinae</taxon>
        <taxon>Giardia</taxon>
    </lineage>
</organism>
<dbReference type="Gene3D" id="1.25.10.10">
    <property type="entry name" value="Leucine-rich Repeat Variant"/>
    <property type="match status" value="1"/>
</dbReference>
<accession>A0A4Z1SXG7</accession>
<dbReference type="InterPro" id="IPR011989">
    <property type="entry name" value="ARM-like"/>
</dbReference>
<dbReference type="Proteomes" id="UP000315496">
    <property type="component" value="Chromosome 1"/>
</dbReference>
<sequence>MFDQLLSTLKQQILACGKTETRVLNNEMTKRVEAVLEVVKSGQDITPWLDLTFDVLLEILVMPHWVRRLTALAAITHVVHGYSLSPTQREQLSLLLSNLIHDEKREVRDAVCLVLVEFSLDEQFKILLDLILECDDIEPSQTQSSPYLPEGCATYIGYILSRLPTDEFISPKYGKEVLTCLQFLHKCAEMPVDSDAVEQHLRWHTAKALCRYLNAALRKNSQFMLSDLESDTIRQALASLLVHKDVRCRKSASEALALFLYATRGKSLYLYMLRDAPRIFNKNLCTDAFDPFTHSYCCMLSFAMRLQFGTLIPDIKGTDSGAPYFGCLVSLYKRMSMRFSNRRDQSGIYQNALLPGIVTAEYHAHSSDLYQSIFYIKHLLSQSEPLLLDGGLTGVHLILTYCPTFVFGLNIRVHLFLLSHHSSLPIAIMAKKVLLLLGDPFPKSFIIEALWHLLGFTRVENGDIQEAAFKALEELLQTSRDEVLRLNPHTLLSCTRNTPPQKDEKGETRPLIAIQRLKVVLESEHQFLALILLTIEASLAEDGVHKEFAKVAALDCLEPLIGLVLQWSGIPDVHLLLKEVFLILSYATTFSELAPKAMRASGAFLTALMTLQVVEEVAPVCVLVALAIRILTYAYNAMDDEGAELARTASPAAYGFLKWANEKSLLTPGLVCECIENFSEAINASIDTQENSILPFDHCYDCTFLYTSMRNTLGTCLTEQQLFNARNSPNVTLSEFSSGFPRAILFTILAAIGPSPSPIDSELMDRMMMSLILTLRAPGIDEEYLAPAICYAYGVFYLFMKKTSAPFAQFASLLTRIASRLPSDPDSPFCEFFEIPIDERFNVFMTVFTEGSESLLERCESIGLQDLFAEQLDMAADTDVSPEVSLLRVLLDYGAFAIPEAPGYAEVEGVCPVEETLTVLKADLRSYSPDSLICFCQRVVTTPLQNLFKSGAVGYIVEEAVHLLYGCEAGIDQEVKNQFVSKVLPWGRMFGPKPPFDVKATASFTFA</sequence>
<name>A0A4Z1SXG7_GIAMU</name>
<dbReference type="VEuPathDB" id="GiardiaDB:GMRT_16111"/>
<proteinExistence type="predicted"/>
<dbReference type="AlphaFoldDB" id="A0A4Z1SXG7"/>
<evidence type="ECO:0000313" key="2">
    <source>
        <dbReference type="Proteomes" id="UP000315496"/>
    </source>
</evidence>
<keyword evidence="2" id="KW-1185">Reference proteome</keyword>
<reference evidence="1 2" key="1">
    <citation type="submission" date="2019-05" db="EMBL/GenBank/DDBJ databases">
        <title>The compact genome of Giardia muris reveals important steps in the evolution of intestinal protozoan parasites.</title>
        <authorList>
            <person name="Xu F."/>
            <person name="Jimenez-Gonzalez A."/>
            <person name="Einarsson E."/>
            <person name="Astvaldsson A."/>
            <person name="Peirasmaki D."/>
            <person name="Eckmann L."/>
            <person name="Andersson J.O."/>
            <person name="Svard S.G."/>
            <person name="Jerlstrom-Hultqvist J."/>
        </authorList>
    </citation>
    <scope>NUCLEOTIDE SEQUENCE [LARGE SCALE GENOMIC DNA]</scope>
    <source>
        <strain evidence="1 2">Roberts-Thomson</strain>
    </source>
</reference>
<dbReference type="SUPFAM" id="SSF48371">
    <property type="entry name" value="ARM repeat"/>
    <property type="match status" value="1"/>
</dbReference>
<comment type="caution">
    <text evidence="1">The sequence shown here is derived from an EMBL/GenBank/DDBJ whole genome shotgun (WGS) entry which is preliminary data.</text>
</comment>
<dbReference type="InterPro" id="IPR016024">
    <property type="entry name" value="ARM-type_fold"/>
</dbReference>
<gene>
    <name evidence="1" type="ORF">GMRT_16111</name>
</gene>